<proteinExistence type="predicted"/>
<dbReference type="STRING" id="1935.B1H20_01340"/>
<sequence>MSACPLHGVGVFPGYLIGRRLERVVASWHRYGTEPPSGPLDVWLIDSEAVATRVTTGSDWCLVVETSDPRTGYDMAESGRVEVAETSGTTPFAGHIGETVQAVSEEGAPGSGRTALEITFDSGTVRCETWSGELRLSGA</sequence>
<evidence type="ECO:0000313" key="2">
    <source>
        <dbReference type="Proteomes" id="UP000192445"/>
    </source>
</evidence>
<dbReference type="OrthoDB" id="3534840at2"/>
<gene>
    <name evidence="1" type="ORF">B1H20_01340</name>
</gene>
<organism evidence="1 2">
    <name type="scientific">Streptomyces violaceoruber</name>
    <dbReference type="NCBI Taxonomy" id="1935"/>
    <lineage>
        <taxon>Bacteria</taxon>
        <taxon>Bacillati</taxon>
        <taxon>Actinomycetota</taxon>
        <taxon>Actinomycetes</taxon>
        <taxon>Kitasatosporales</taxon>
        <taxon>Streptomycetaceae</taxon>
        <taxon>Streptomyces</taxon>
        <taxon>Streptomyces violaceoruber group</taxon>
    </lineage>
</organism>
<evidence type="ECO:0000313" key="1">
    <source>
        <dbReference type="EMBL" id="ARF60178.1"/>
    </source>
</evidence>
<protein>
    <submittedName>
        <fullName evidence="1">Uncharacterized protein</fullName>
    </submittedName>
</protein>
<dbReference type="Proteomes" id="UP000192445">
    <property type="component" value="Chromosome"/>
</dbReference>
<dbReference type="AlphaFoldDB" id="A0A1V0U588"/>
<accession>A0A1V0U588</accession>
<name>A0A1V0U588_STRVN</name>
<dbReference type="KEGG" id="svu:B1H20_01340"/>
<reference evidence="1 2" key="1">
    <citation type="submission" date="2017-03" db="EMBL/GenBank/DDBJ databases">
        <title>Complete Genome Sequence of a natural compounds producer, Streptomyces violaceus S21.</title>
        <authorList>
            <person name="Zhong C."/>
            <person name="Zhao Z."/>
            <person name="Fu J."/>
            <person name="Zong G."/>
            <person name="Qin R."/>
            <person name="Cao G."/>
        </authorList>
    </citation>
    <scope>NUCLEOTIDE SEQUENCE [LARGE SCALE GENOMIC DNA]</scope>
    <source>
        <strain evidence="1 2">S21</strain>
    </source>
</reference>
<dbReference type="EMBL" id="CP020570">
    <property type="protein sequence ID" value="ARF60178.1"/>
    <property type="molecule type" value="Genomic_DNA"/>
</dbReference>